<reference evidence="9" key="2">
    <citation type="journal article" date="2021" name="J Anim Sci Technol">
        <title>Complete genome sequence of Paenibacillus konkukensis sp. nov. SK3146 as a potential probiotic strain.</title>
        <authorList>
            <person name="Jung H.I."/>
            <person name="Park S."/>
            <person name="Niu K.M."/>
            <person name="Lee S.W."/>
            <person name="Kothari D."/>
            <person name="Yi K.J."/>
            <person name="Kim S.K."/>
        </authorList>
    </citation>
    <scope>NUCLEOTIDE SEQUENCE</scope>
    <source>
        <strain evidence="9">SK3146</strain>
    </source>
</reference>
<gene>
    <name evidence="9" type="primary">rdgB</name>
    <name evidence="9" type="ORF">SK3146_06003</name>
</gene>
<comment type="catalytic activity">
    <reaction evidence="7">
        <text>ITP + H2O = IMP + diphosphate + H(+)</text>
        <dbReference type="Rhea" id="RHEA:29399"/>
        <dbReference type="ChEBI" id="CHEBI:15377"/>
        <dbReference type="ChEBI" id="CHEBI:15378"/>
        <dbReference type="ChEBI" id="CHEBI:33019"/>
        <dbReference type="ChEBI" id="CHEBI:58053"/>
        <dbReference type="ChEBI" id="CHEBI:61402"/>
        <dbReference type="EC" id="3.6.1.66"/>
    </reaction>
</comment>
<feature type="binding site" evidence="7">
    <location>
        <position position="192"/>
    </location>
    <ligand>
        <name>substrate</name>
    </ligand>
</feature>
<name>A0ABY4RXY4_9BACL</name>
<feature type="binding site" evidence="7">
    <location>
        <position position="74"/>
    </location>
    <ligand>
        <name>Mg(2+)</name>
        <dbReference type="ChEBI" id="CHEBI:18420"/>
    </ligand>
</feature>
<comment type="catalytic activity">
    <reaction evidence="7">
        <text>dITP + H2O = dIMP + diphosphate + H(+)</text>
        <dbReference type="Rhea" id="RHEA:28342"/>
        <dbReference type="ChEBI" id="CHEBI:15377"/>
        <dbReference type="ChEBI" id="CHEBI:15378"/>
        <dbReference type="ChEBI" id="CHEBI:33019"/>
        <dbReference type="ChEBI" id="CHEBI:61194"/>
        <dbReference type="ChEBI" id="CHEBI:61382"/>
        <dbReference type="EC" id="3.6.1.66"/>
    </reaction>
</comment>
<evidence type="ECO:0000256" key="7">
    <source>
        <dbReference type="HAMAP-Rule" id="MF_01405"/>
    </source>
</evidence>
<comment type="similarity">
    <text evidence="1 7 8">Belongs to the HAM1 NTPase family.</text>
</comment>
<evidence type="ECO:0000256" key="2">
    <source>
        <dbReference type="ARBA" id="ARBA00022723"/>
    </source>
</evidence>
<keyword evidence="4 7" id="KW-0378">Hydrolase</keyword>
<dbReference type="InterPro" id="IPR020922">
    <property type="entry name" value="dITP/XTP_pyrophosphatase"/>
</dbReference>
<accession>A0ABY4RXY4</accession>
<evidence type="ECO:0000256" key="6">
    <source>
        <dbReference type="ARBA" id="ARBA00023080"/>
    </source>
</evidence>
<feature type="binding site" evidence="7">
    <location>
        <position position="75"/>
    </location>
    <ligand>
        <name>substrate</name>
    </ligand>
</feature>
<dbReference type="HAMAP" id="MF_01405">
    <property type="entry name" value="Non_canon_purine_NTPase"/>
    <property type="match status" value="1"/>
</dbReference>
<dbReference type="Gene3D" id="3.90.950.10">
    <property type="match status" value="1"/>
</dbReference>
<reference evidence="9" key="1">
    <citation type="submission" date="2018-02" db="EMBL/GenBank/DDBJ databases">
        <authorList>
            <person name="Kim S.-K."/>
            <person name="Jung H.-I."/>
            <person name="Lee S.-W."/>
        </authorList>
    </citation>
    <scope>NUCLEOTIDE SEQUENCE</scope>
    <source>
        <strain evidence="9">SK3146</strain>
    </source>
</reference>
<dbReference type="EC" id="3.6.1.66" evidence="7"/>
<protein>
    <recommendedName>
        <fullName evidence="7">dITP/XTP pyrophosphatase</fullName>
        <ecNumber evidence="7">3.6.1.66</ecNumber>
    </recommendedName>
    <alternativeName>
        <fullName evidence="7">Non-canonical purine NTP pyrophosphatase</fullName>
    </alternativeName>
    <alternativeName>
        <fullName evidence="7">Non-standard purine NTP pyrophosphatase</fullName>
    </alternativeName>
    <alternativeName>
        <fullName evidence="7">Nucleoside-triphosphate diphosphatase</fullName>
    </alternativeName>
    <alternativeName>
        <fullName evidence="7">Nucleoside-triphosphate pyrophosphatase</fullName>
        <shortName evidence="7">NTPase</shortName>
    </alternativeName>
</protein>
<dbReference type="NCBIfam" id="TIGR00042">
    <property type="entry name" value="RdgB/HAM1 family non-canonical purine NTP pyrophosphatase"/>
    <property type="match status" value="1"/>
</dbReference>
<keyword evidence="3 7" id="KW-0547">Nucleotide-binding</keyword>
<evidence type="ECO:0000256" key="8">
    <source>
        <dbReference type="RuleBase" id="RU003781"/>
    </source>
</evidence>
<feature type="binding site" evidence="7">
    <location>
        <begin position="197"/>
        <end position="198"/>
    </location>
    <ligand>
        <name>substrate</name>
    </ligand>
</feature>
<organism evidence="9 10">
    <name type="scientific">Paenibacillus konkukensis</name>
    <dbReference type="NCBI Taxonomy" id="2020716"/>
    <lineage>
        <taxon>Bacteria</taxon>
        <taxon>Bacillati</taxon>
        <taxon>Bacillota</taxon>
        <taxon>Bacilli</taxon>
        <taxon>Bacillales</taxon>
        <taxon>Paenibacillaceae</taxon>
        <taxon>Paenibacillus</taxon>
    </lineage>
</organism>
<comment type="catalytic activity">
    <reaction evidence="7">
        <text>XTP + H2O = XMP + diphosphate + H(+)</text>
        <dbReference type="Rhea" id="RHEA:28610"/>
        <dbReference type="ChEBI" id="CHEBI:15377"/>
        <dbReference type="ChEBI" id="CHEBI:15378"/>
        <dbReference type="ChEBI" id="CHEBI:33019"/>
        <dbReference type="ChEBI" id="CHEBI:57464"/>
        <dbReference type="ChEBI" id="CHEBI:61314"/>
        <dbReference type="EC" id="3.6.1.66"/>
    </reaction>
</comment>
<feature type="active site" description="Proton acceptor" evidence="7">
    <location>
        <position position="74"/>
    </location>
</feature>
<evidence type="ECO:0000256" key="3">
    <source>
        <dbReference type="ARBA" id="ARBA00022741"/>
    </source>
</evidence>
<keyword evidence="2 7" id="KW-0479">Metal-binding</keyword>
<dbReference type="PANTHER" id="PTHR11067:SF9">
    <property type="entry name" value="INOSINE TRIPHOSPHATE PYROPHOSPHATASE"/>
    <property type="match status" value="1"/>
</dbReference>
<comment type="cofactor">
    <cofactor evidence="7">
        <name>Mg(2+)</name>
        <dbReference type="ChEBI" id="CHEBI:18420"/>
    </cofactor>
    <text evidence="7">Binds 1 Mg(2+) ion per subunit.</text>
</comment>
<evidence type="ECO:0000313" key="10">
    <source>
        <dbReference type="Proteomes" id="UP001057134"/>
    </source>
</evidence>
<keyword evidence="5 7" id="KW-0460">Magnesium</keyword>
<dbReference type="PANTHER" id="PTHR11067">
    <property type="entry name" value="INOSINE TRIPHOSPHATE PYROPHOSPHATASE/HAM1 PROTEIN"/>
    <property type="match status" value="1"/>
</dbReference>
<dbReference type="Pfam" id="PF01725">
    <property type="entry name" value="Ham1p_like"/>
    <property type="match status" value="1"/>
</dbReference>
<evidence type="ECO:0000256" key="1">
    <source>
        <dbReference type="ARBA" id="ARBA00008023"/>
    </source>
</evidence>
<dbReference type="InterPro" id="IPR002637">
    <property type="entry name" value="RdgB/HAM1"/>
</dbReference>
<evidence type="ECO:0000256" key="4">
    <source>
        <dbReference type="ARBA" id="ARBA00022801"/>
    </source>
</evidence>
<comment type="function">
    <text evidence="7">Pyrophosphatase that catalyzes the hydrolysis of nucleoside triphosphates to their monophosphate derivatives, with a high preference for the non-canonical purine nucleotides XTP (xanthosine triphosphate), dITP (deoxyinosine triphosphate) and ITP. Seems to function as a house-cleaning enzyme that removes non-canonical purine nucleotides from the nucleotide pool, thus preventing their incorporation into DNA/RNA and avoiding chromosomal lesions.</text>
</comment>
<dbReference type="SUPFAM" id="SSF52972">
    <property type="entry name" value="ITPase-like"/>
    <property type="match status" value="1"/>
</dbReference>
<evidence type="ECO:0000256" key="5">
    <source>
        <dbReference type="ARBA" id="ARBA00022842"/>
    </source>
</evidence>
<dbReference type="GO" id="GO:0047429">
    <property type="term" value="F:nucleoside triphosphate diphosphatase activity"/>
    <property type="evidence" value="ECO:0007669"/>
    <property type="project" value="UniProtKB-EC"/>
</dbReference>
<proteinExistence type="inferred from homology"/>
<dbReference type="NCBIfam" id="NF011397">
    <property type="entry name" value="PRK14822.1"/>
    <property type="match status" value="1"/>
</dbReference>
<dbReference type="Proteomes" id="UP001057134">
    <property type="component" value="Chromosome"/>
</dbReference>
<comment type="caution">
    <text evidence="7">Lacks conserved residue(s) required for the propagation of feature annotation.</text>
</comment>
<feature type="binding site" evidence="7">
    <location>
        <begin position="169"/>
        <end position="172"/>
    </location>
    <ligand>
        <name>substrate</name>
    </ligand>
</feature>
<keyword evidence="6 7" id="KW-0546">Nucleotide metabolism</keyword>
<dbReference type="EMBL" id="CP027059">
    <property type="protein sequence ID" value="UQZ86710.1"/>
    <property type="molecule type" value="Genomic_DNA"/>
</dbReference>
<dbReference type="InterPro" id="IPR029001">
    <property type="entry name" value="ITPase-like_fam"/>
</dbReference>
<dbReference type="CDD" id="cd00515">
    <property type="entry name" value="HAM1"/>
    <property type="match status" value="1"/>
</dbReference>
<feature type="binding site" evidence="7">
    <location>
        <begin position="12"/>
        <end position="17"/>
    </location>
    <ligand>
        <name>substrate</name>
    </ligand>
</feature>
<sequence length="220" mass="23419">MLNLGSEVVVATRNAGKVKELEPLFRQRGIAVKSLLDYEEIPEIIEDGDSFAANALIKARAVALRLKVPAIADDSGLCVDRLGGEPGVYSARYAGEPANDEANNRKLLERLSELPAYESGGQGGGPRVLSPARFVSAIVLVDAEGRVVSAVEGSCEGQIIAEPRGDGGFGYDPLFFVPGLGKTTAELSVEQKNEISHRGQAIRALWSDLERMGAARQTAE</sequence>
<comment type="subunit">
    <text evidence="7">Homodimer.</text>
</comment>
<evidence type="ECO:0000313" key="9">
    <source>
        <dbReference type="EMBL" id="UQZ86710.1"/>
    </source>
</evidence>
<keyword evidence="10" id="KW-1185">Reference proteome</keyword>
<dbReference type="RefSeq" id="WP_249862221.1">
    <property type="nucleotide sequence ID" value="NZ_CP027059.1"/>
</dbReference>